<dbReference type="Pfam" id="PF00023">
    <property type="entry name" value="Ank"/>
    <property type="match status" value="1"/>
</dbReference>
<dbReference type="SUPFAM" id="SSF48403">
    <property type="entry name" value="Ankyrin repeat"/>
    <property type="match status" value="1"/>
</dbReference>
<evidence type="ECO:0000256" key="2">
    <source>
        <dbReference type="PROSITE-ProRule" id="PRU00023"/>
    </source>
</evidence>
<dbReference type="Gene3D" id="1.25.40.20">
    <property type="entry name" value="Ankyrin repeat-containing domain"/>
    <property type="match status" value="2"/>
</dbReference>
<feature type="repeat" description="ANK" evidence="2">
    <location>
        <begin position="831"/>
        <end position="863"/>
    </location>
</feature>
<dbReference type="Proteomes" id="UP000309076">
    <property type="component" value="Unassembled WGS sequence"/>
</dbReference>
<dbReference type="PROSITE" id="PS50088">
    <property type="entry name" value="ANK_REPEAT"/>
    <property type="match status" value="4"/>
</dbReference>
<protein>
    <recommendedName>
        <fullName evidence="3">NACHT domain-containing protein</fullName>
    </recommendedName>
</protein>
<keyword evidence="2" id="KW-0040">ANK repeat</keyword>
<name>A0AB74J534_AURPU</name>
<dbReference type="InterPro" id="IPR036770">
    <property type="entry name" value="Ankyrin_rpt-contain_sf"/>
</dbReference>
<comment type="caution">
    <text evidence="4">The sequence shown here is derived from an EMBL/GenBank/DDBJ whole genome shotgun (WGS) entry which is preliminary data.</text>
</comment>
<dbReference type="SMART" id="SM00248">
    <property type="entry name" value="ANK"/>
    <property type="match status" value="8"/>
</dbReference>
<evidence type="ECO:0000256" key="1">
    <source>
        <dbReference type="ARBA" id="ARBA00022737"/>
    </source>
</evidence>
<dbReference type="PANTHER" id="PTHR10039:SF16">
    <property type="entry name" value="GPI INOSITOL-DEACYLASE"/>
    <property type="match status" value="1"/>
</dbReference>
<dbReference type="Pfam" id="PF24883">
    <property type="entry name" value="NPHP3_N"/>
    <property type="match status" value="1"/>
</dbReference>
<feature type="domain" description="NACHT" evidence="3">
    <location>
        <begin position="314"/>
        <end position="476"/>
    </location>
</feature>
<proteinExistence type="predicted"/>
<evidence type="ECO:0000259" key="3">
    <source>
        <dbReference type="PROSITE" id="PS50837"/>
    </source>
</evidence>
<reference evidence="4 5" key="1">
    <citation type="submission" date="2018-10" db="EMBL/GenBank/DDBJ databases">
        <title>Fifty Aureobasidium pullulans genomes reveal a recombining polyextremotolerant generalist.</title>
        <authorList>
            <person name="Gostincar C."/>
            <person name="Turk M."/>
            <person name="Zajc J."/>
            <person name="Gunde-Cimerman N."/>
        </authorList>
    </citation>
    <scope>NUCLEOTIDE SEQUENCE [LARGE SCALE GENOMIC DNA]</scope>
    <source>
        <strain evidence="4 5">EXF-10796</strain>
    </source>
</reference>
<accession>A0AB74J534</accession>
<organism evidence="4 5">
    <name type="scientific">Aureobasidium pullulans</name>
    <name type="common">Black yeast</name>
    <name type="synonym">Pullularia pullulans</name>
    <dbReference type="NCBI Taxonomy" id="5580"/>
    <lineage>
        <taxon>Eukaryota</taxon>
        <taxon>Fungi</taxon>
        <taxon>Dikarya</taxon>
        <taxon>Ascomycota</taxon>
        <taxon>Pezizomycotina</taxon>
        <taxon>Dothideomycetes</taxon>
        <taxon>Dothideomycetidae</taxon>
        <taxon>Dothideales</taxon>
        <taxon>Saccotheciaceae</taxon>
        <taxon>Aureobasidium</taxon>
    </lineage>
</organism>
<feature type="repeat" description="ANK" evidence="2">
    <location>
        <begin position="963"/>
        <end position="992"/>
    </location>
</feature>
<dbReference type="EMBL" id="QZAM01000033">
    <property type="protein sequence ID" value="THW48977.1"/>
    <property type="molecule type" value="Genomic_DNA"/>
</dbReference>
<evidence type="ECO:0000313" key="4">
    <source>
        <dbReference type="EMBL" id="THW48977.1"/>
    </source>
</evidence>
<gene>
    <name evidence="4" type="ORF">D6D21_02646</name>
</gene>
<dbReference type="SUPFAM" id="SSF52540">
    <property type="entry name" value="P-loop containing nucleoside triphosphate hydrolases"/>
    <property type="match status" value="1"/>
</dbReference>
<feature type="repeat" description="ANK" evidence="2">
    <location>
        <begin position="1071"/>
        <end position="1094"/>
    </location>
</feature>
<dbReference type="InterPro" id="IPR007111">
    <property type="entry name" value="NACHT_NTPase"/>
</dbReference>
<feature type="repeat" description="ANK" evidence="2">
    <location>
        <begin position="798"/>
        <end position="830"/>
    </location>
</feature>
<dbReference type="InterPro" id="IPR002110">
    <property type="entry name" value="Ankyrin_rpt"/>
</dbReference>
<dbReference type="InterPro" id="IPR056884">
    <property type="entry name" value="NPHP3-like_N"/>
</dbReference>
<keyword evidence="1" id="KW-0677">Repeat</keyword>
<dbReference type="PROSITE" id="PS50837">
    <property type="entry name" value="NACHT"/>
    <property type="match status" value="1"/>
</dbReference>
<evidence type="ECO:0000313" key="5">
    <source>
        <dbReference type="Proteomes" id="UP000309076"/>
    </source>
</evidence>
<dbReference type="PROSITE" id="PS50297">
    <property type="entry name" value="ANK_REP_REGION"/>
    <property type="match status" value="2"/>
</dbReference>
<dbReference type="Gene3D" id="3.40.50.300">
    <property type="entry name" value="P-loop containing nucleotide triphosphate hydrolases"/>
    <property type="match status" value="1"/>
</dbReference>
<dbReference type="Pfam" id="PF24809">
    <property type="entry name" value="DUF7708"/>
    <property type="match status" value="1"/>
</dbReference>
<dbReference type="AlphaFoldDB" id="A0AB74J534"/>
<dbReference type="PANTHER" id="PTHR10039">
    <property type="entry name" value="AMELOGENIN"/>
    <property type="match status" value="1"/>
</dbReference>
<dbReference type="Pfam" id="PF12796">
    <property type="entry name" value="Ank_2"/>
    <property type="match status" value="2"/>
</dbReference>
<dbReference type="InterPro" id="IPR056125">
    <property type="entry name" value="DUF7708"/>
</dbReference>
<sequence length="1144" mass="128595">MGSVWDKAKDRLSAPDRVLFDTDRDDKRAILNDILQAVQKQNDECLRRRWKIKGLNGKEIFLRDVCGKFLFWIKEFMSVVDVAVQYDPVHSSLPWAGIRFLLQLGVSDTHVFENLVEGLEIVARVVARYSIFEEIYLTAASKAQQHLTEQLVELYAAILRYLCSAKKYYDRNTATRMIVTALRPPELDDAILHITKEEESVRRQADLVDAEKQQNLILLSTDTYNTVEASVSGILKLKSKLHSLEAPFIRTVAQLSDIQDHMDKARRKELLLWLSRVPYRQHHESYSANTLPGSGKWLLEDSKYTNWKSTSNSQILWLHGNVGCGKTTLISIVIQQLVREASNTKNAAPIAYFYCSRNSSETERDDPCQVLRALTKQLSLVNRQRSILKPTLDMYTHKQLKAEEDGLEPSGLSISECVELILKITATTSVTLVIDALDECCSRTRHELFSVLKRIVAESHNVAKILVSSRQDSDIDAHFDCQEQIRVTEDQTHGDLNRFIEAQVTAAVQGRRILPGQEISPALHKSIVEGLKSKAHGMFQWISLQIENLCDSGRLKREEDVHRAIAGLPKSLSKSYDMILRRVREMESTSCKIALHTFMWLLGAKRLLSTHELLAAVSWSVLQRPDGISKRDVLRCCLNLVTADLSLDTFRFSHPSVFEYLKAGRESHGLPHEDLLLTTCLRTLVNHKSKALRSYSTTYWGSHLDTSSKATCLPVESRGLFETFLVEDEHLEVWLDDLDALLETESYLHGELVRKLRSVRSTPVSPLFAISCFGIDCYWLRCTRIREKVSRWDQLNSRGASALYLAACWGVCDLVQLLIDQKVDVNIAGGRFGSALQVAAHNGHREVVRLLLRHGAEPRGSEYFPDPMSAAVAGGHGNMVRFMLGNGLRFTDRQSFAACRDLALFDGQAELVRFLLDRFPEHFEPEEHEDQLQAALYARKEKMVRELIGGQIDVEKQTGPFGNALQAAICGGKLDLVELIINSGADLNCRGRYGYPLRAAVIFEHEEIVHWLLENKQADANIADNDLGDCLQAAAFKGNTRLMGLLLDHGALVEPCRTELKQSLGGVYGIPLHAAAAAGHRDAVELLMERGADVYAQWYGHGTRFRDAMDAAAWSGSEGLEGFMAKYHEYGSMRGGGNTGRDPG</sequence>
<dbReference type="InterPro" id="IPR027417">
    <property type="entry name" value="P-loop_NTPase"/>
</dbReference>